<dbReference type="GO" id="GO:0005886">
    <property type="term" value="C:plasma membrane"/>
    <property type="evidence" value="ECO:0007669"/>
    <property type="project" value="TreeGrafter"/>
</dbReference>
<keyword evidence="2" id="KW-0472">Membrane</keyword>
<feature type="transmembrane region" description="Helical" evidence="2">
    <location>
        <begin position="126"/>
        <end position="145"/>
    </location>
</feature>
<gene>
    <name evidence="3" type="ORF">B0T21DRAFT_360542</name>
</gene>
<dbReference type="InterPro" id="IPR051410">
    <property type="entry name" value="Ferric/Cupric_Reductase"/>
</dbReference>
<dbReference type="GO" id="GO:0000293">
    <property type="term" value="F:ferric-chelate reductase activity"/>
    <property type="evidence" value="ECO:0007669"/>
    <property type="project" value="TreeGrafter"/>
</dbReference>
<dbReference type="InterPro" id="IPR039261">
    <property type="entry name" value="FNR_nucleotide-bd"/>
</dbReference>
<protein>
    <recommendedName>
        <fullName evidence="5">FAD-binding FR-type domain-containing protein</fullName>
    </recommendedName>
</protein>
<dbReference type="GO" id="GO:0006879">
    <property type="term" value="P:intracellular iron ion homeostasis"/>
    <property type="evidence" value="ECO:0007669"/>
    <property type="project" value="TreeGrafter"/>
</dbReference>
<organism evidence="3 4">
    <name type="scientific">Apiosordaria backusii</name>
    <dbReference type="NCBI Taxonomy" id="314023"/>
    <lineage>
        <taxon>Eukaryota</taxon>
        <taxon>Fungi</taxon>
        <taxon>Dikarya</taxon>
        <taxon>Ascomycota</taxon>
        <taxon>Pezizomycotina</taxon>
        <taxon>Sordariomycetes</taxon>
        <taxon>Sordariomycetidae</taxon>
        <taxon>Sordariales</taxon>
        <taxon>Lasiosphaeriaceae</taxon>
        <taxon>Apiosordaria</taxon>
    </lineage>
</organism>
<evidence type="ECO:0000313" key="4">
    <source>
        <dbReference type="Proteomes" id="UP001172159"/>
    </source>
</evidence>
<proteinExistence type="predicted"/>
<dbReference type="PANTHER" id="PTHR32361">
    <property type="entry name" value="FERRIC/CUPRIC REDUCTASE TRANSMEMBRANE COMPONENT"/>
    <property type="match status" value="1"/>
</dbReference>
<evidence type="ECO:0008006" key="5">
    <source>
        <dbReference type="Google" id="ProtNLM"/>
    </source>
</evidence>
<feature type="transmembrane region" description="Helical" evidence="2">
    <location>
        <begin position="187"/>
        <end position="205"/>
    </location>
</feature>
<keyword evidence="1" id="KW-0813">Transport</keyword>
<comment type="caution">
    <text evidence="3">The sequence shown here is derived from an EMBL/GenBank/DDBJ whole genome shotgun (WGS) entry which is preliminary data.</text>
</comment>
<dbReference type="GO" id="GO:0015677">
    <property type="term" value="P:copper ion import"/>
    <property type="evidence" value="ECO:0007669"/>
    <property type="project" value="TreeGrafter"/>
</dbReference>
<feature type="transmembrane region" description="Helical" evidence="2">
    <location>
        <begin position="92"/>
        <end position="114"/>
    </location>
</feature>
<dbReference type="AlphaFoldDB" id="A0AA40EMD6"/>
<accession>A0AA40EMD6</accession>
<feature type="transmembrane region" description="Helical" evidence="2">
    <location>
        <begin position="157"/>
        <end position="175"/>
    </location>
</feature>
<feature type="transmembrane region" description="Helical" evidence="2">
    <location>
        <begin position="48"/>
        <end position="72"/>
    </location>
</feature>
<evidence type="ECO:0000256" key="1">
    <source>
        <dbReference type="ARBA" id="ARBA00022448"/>
    </source>
</evidence>
<keyword evidence="4" id="KW-1185">Reference proteome</keyword>
<sequence>MEPVYYYVIFLAALPVFAASRTLLSCVSHRIIPRITFYFTKNFRYRLLFSWFTLTPLQTLVLLLYFGMNVVALTLGISFQNLRALEQRAAKLALINFIPLFLGGVAFTALNFLNISLHSYQFMHRWVGRTATVEGILHAVVTLTLQPIPGQVPTSGYIAALLLFLLLISAVRVFWRRRQQFYRLLHYGLAAGMLGVTTWHILLLTSTDAKVLVLVSLVLLVLGTLIHTTVPLHGIRAVVTDVWIDDMVIGLEVSIKKPLQVPPGGYFYLFPSGRFSRHQLHRGYAAQALWRDVSDRRTVSGSQKAGAFTFILLKSTHASFLRLSPGDSIMLQGPYGSELKLDSYENIILTAKGMGILGVMQIAFCIALRKRHDDDIRRELREHATRETKFRLDLKTTRDLEHTILAGGWKYVPLKEDELTKQEKELGDMERSLIKKEKEISESQHQDEKGERVRFVLKQEVCRLERSRFMIIREILSIKKSLLKAREGARRNRQTQNRLFEKEKELVVLSNDWLRSLKSYLAAEKSYLTGKPLFCDSTRKVDIFWITDSNSQSGWISRNIEALQALDPNNILLIFICLNPDRVEGSLPFKQSDYFQSIYPSSRTPDMWKTMISTIHDEYKLPGKIAVVGCGNKAFIQELRKAVLEDTSRAIRFIASDFVTSCESKGTENVESPLSPASSFDKTIDSLRISV</sequence>
<dbReference type="Gene3D" id="3.40.50.80">
    <property type="entry name" value="Nucleotide-binding domain of ferredoxin-NADP reductase (FNR) module"/>
    <property type="match status" value="1"/>
</dbReference>
<dbReference type="PANTHER" id="PTHR32361:SF9">
    <property type="entry name" value="FERRIC REDUCTASE TRANSMEMBRANE COMPONENT 3-RELATED"/>
    <property type="match status" value="1"/>
</dbReference>
<reference evidence="3" key="1">
    <citation type="submission" date="2023-06" db="EMBL/GenBank/DDBJ databases">
        <title>Genome-scale phylogeny and comparative genomics of the fungal order Sordariales.</title>
        <authorList>
            <consortium name="Lawrence Berkeley National Laboratory"/>
            <person name="Hensen N."/>
            <person name="Bonometti L."/>
            <person name="Westerberg I."/>
            <person name="Brannstrom I.O."/>
            <person name="Guillou S."/>
            <person name="Cros-Aarteil S."/>
            <person name="Calhoun S."/>
            <person name="Haridas S."/>
            <person name="Kuo A."/>
            <person name="Mondo S."/>
            <person name="Pangilinan J."/>
            <person name="Riley R."/>
            <person name="Labutti K."/>
            <person name="Andreopoulos B."/>
            <person name="Lipzen A."/>
            <person name="Chen C."/>
            <person name="Yanf M."/>
            <person name="Daum C."/>
            <person name="Ng V."/>
            <person name="Clum A."/>
            <person name="Steindorff A."/>
            <person name="Ohm R."/>
            <person name="Martin F."/>
            <person name="Silar P."/>
            <person name="Natvig D."/>
            <person name="Lalanne C."/>
            <person name="Gautier V."/>
            <person name="Ament-Velasquez S.L."/>
            <person name="Kruys A."/>
            <person name="Hutchinson M.I."/>
            <person name="Powell A.J."/>
            <person name="Barry K."/>
            <person name="Miller A.N."/>
            <person name="Grigoriev I.V."/>
            <person name="Debuchy R."/>
            <person name="Gladieux P."/>
            <person name="Thoren M.H."/>
            <person name="Johannesson H."/>
        </authorList>
    </citation>
    <scope>NUCLEOTIDE SEQUENCE</scope>
    <source>
        <strain evidence="3">CBS 540.89</strain>
    </source>
</reference>
<evidence type="ECO:0000313" key="3">
    <source>
        <dbReference type="EMBL" id="KAK0742015.1"/>
    </source>
</evidence>
<feature type="transmembrane region" description="Helical" evidence="2">
    <location>
        <begin position="6"/>
        <end position="27"/>
    </location>
</feature>
<dbReference type="GO" id="GO:0006826">
    <property type="term" value="P:iron ion transport"/>
    <property type="evidence" value="ECO:0007669"/>
    <property type="project" value="TreeGrafter"/>
</dbReference>
<feature type="transmembrane region" description="Helical" evidence="2">
    <location>
        <begin position="344"/>
        <end position="368"/>
    </location>
</feature>
<dbReference type="Proteomes" id="UP001172159">
    <property type="component" value="Unassembled WGS sequence"/>
</dbReference>
<dbReference type="EMBL" id="JAUKTV010000003">
    <property type="protein sequence ID" value="KAK0742015.1"/>
    <property type="molecule type" value="Genomic_DNA"/>
</dbReference>
<name>A0AA40EMD6_9PEZI</name>
<keyword evidence="2" id="KW-1133">Transmembrane helix</keyword>
<feature type="transmembrane region" description="Helical" evidence="2">
    <location>
        <begin position="211"/>
        <end position="230"/>
    </location>
</feature>
<keyword evidence="2" id="KW-0812">Transmembrane</keyword>
<evidence type="ECO:0000256" key="2">
    <source>
        <dbReference type="SAM" id="Phobius"/>
    </source>
</evidence>